<feature type="compositionally biased region" description="Low complexity" evidence="1">
    <location>
        <begin position="14"/>
        <end position="28"/>
    </location>
</feature>
<keyword evidence="3" id="KW-1185">Reference proteome</keyword>
<dbReference type="InterPro" id="IPR029071">
    <property type="entry name" value="Ubiquitin-like_domsf"/>
</dbReference>
<feature type="compositionally biased region" description="Low complexity" evidence="1">
    <location>
        <begin position="67"/>
        <end position="77"/>
    </location>
</feature>
<dbReference type="CDD" id="cd01763">
    <property type="entry name" value="Ubl_SUMO_like"/>
    <property type="match status" value="1"/>
</dbReference>
<dbReference type="OrthoDB" id="3365399at2759"/>
<feature type="region of interest" description="Disordered" evidence="1">
    <location>
        <begin position="67"/>
        <end position="177"/>
    </location>
</feature>
<dbReference type="SUPFAM" id="SSF54236">
    <property type="entry name" value="Ubiquitin-like"/>
    <property type="match status" value="2"/>
</dbReference>
<organism evidence="2 3">
    <name type="scientific">Daedalea quercina L-15889</name>
    <dbReference type="NCBI Taxonomy" id="1314783"/>
    <lineage>
        <taxon>Eukaryota</taxon>
        <taxon>Fungi</taxon>
        <taxon>Dikarya</taxon>
        <taxon>Basidiomycota</taxon>
        <taxon>Agaricomycotina</taxon>
        <taxon>Agaricomycetes</taxon>
        <taxon>Polyporales</taxon>
        <taxon>Fomitopsis</taxon>
    </lineage>
</organism>
<dbReference type="Gene3D" id="3.10.20.90">
    <property type="entry name" value="Phosphatidylinositol 3-kinase Catalytic Subunit, Chain A, domain 1"/>
    <property type="match status" value="2"/>
</dbReference>
<dbReference type="AlphaFoldDB" id="A0A165NRB8"/>
<evidence type="ECO:0008006" key="4">
    <source>
        <dbReference type="Google" id="ProtNLM"/>
    </source>
</evidence>
<reference evidence="2 3" key="1">
    <citation type="journal article" date="2016" name="Mol. Biol. Evol.">
        <title>Comparative Genomics of Early-Diverging Mushroom-Forming Fungi Provides Insights into the Origins of Lignocellulose Decay Capabilities.</title>
        <authorList>
            <person name="Nagy L.G."/>
            <person name="Riley R."/>
            <person name="Tritt A."/>
            <person name="Adam C."/>
            <person name="Daum C."/>
            <person name="Floudas D."/>
            <person name="Sun H."/>
            <person name="Yadav J.S."/>
            <person name="Pangilinan J."/>
            <person name="Larsson K.H."/>
            <person name="Matsuura K."/>
            <person name="Barry K."/>
            <person name="Labutti K."/>
            <person name="Kuo R."/>
            <person name="Ohm R.A."/>
            <person name="Bhattacharya S.S."/>
            <person name="Shirouzu T."/>
            <person name="Yoshinaga Y."/>
            <person name="Martin F.M."/>
            <person name="Grigoriev I.V."/>
            <person name="Hibbett D.S."/>
        </authorList>
    </citation>
    <scope>NUCLEOTIDE SEQUENCE [LARGE SCALE GENOMIC DNA]</scope>
    <source>
        <strain evidence="2 3">L-15889</strain>
    </source>
</reference>
<name>A0A165NRB8_9APHY</name>
<dbReference type="Proteomes" id="UP000076727">
    <property type="component" value="Unassembled WGS sequence"/>
</dbReference>
<accession>A0A165NRB8</accession>
<gene>
    <name evidence="2" type="ORF">DAEQUDRAFT_694384</name>
</gene>
<protein>
    <recommendedName>
        <fullName evidence="4">Rad60/SUMO-like domain-containing protein</fullName>
    </recommendedName>
</protein>
<evidence type="ECO:0000313" key="2">
    <source>
        <dbReference type="EMBL" id="KZT67274.1"/>
    </source>
</evidence>
<dbReference type="STRING" id="1314783.A0A165NRB8"/>
<feature type="region of interest" description="Disordered" evidence="1">
    <location>
        <begin position="333"/>
        <end position="382"/>
    </location>
</feature>
<evidence type="ECO:0000256" key="1">
    <source>
        <dbReference type="SAM" id="MobiDB-lite"/>
    </source>
</evidence>
<proteinExistence type="predicted"/>
<feature type="region of interest" description="Disordered" evidence="1">
    <location>
        <begin position="423"/>
        <end position="462"/>
    </location>
</feature>
<feature type="region of interest" description="Disordered" evidence="1">
    <location>
        <begin position="1"/>
        <end position="37"/>
    </location>
</feature>
<dbReference type="CDD" id="cd17080">
    <property type="entry name" value="Ubl_SLD2_Esc2_like"/>
    <property type="match status" value="1"/>
</dbReference>
<sequence length="472" mass="52282">MSTRPRPKPRRVEPAAPALCSPEPSSSSTPPPPPILVTVNVEDEDSLFMRNRHRTAQTWKKLNKVAEAQEVKQQVVEISDDEDKSLNATPRRRKKHNKKADNDGALPSWTRMSAKEINLISSDEDEILERVQQPTLNGKRRRDPEQDERKDTKRSRSRSRSITPPPAVPEHARQNAREAIRQIMGAVPRAPTPIEIVDDSNDNIDLDPELASIAKQMQSTAAERAREGSAAPDTGGPPIVSIKVKWVPHPKNSAAREQIWGFKVKRNNPFHALVEEVADLAEVITDHVVLSYDSKRVFPSATPHSIGLWAEAELEACDRITYEYLQETRRQRSMSVQPLDRYKPGAPSRTRSPSVILEDDEFDREPEAGAESTADEEEEDDKFRLTLRSGKTKDITVTVRPSTTCGAIVRAFLKKAGLTDQYPGGSALAGKKGKGKSSEGPKLMVDGDKLSPSSEIGEADLEDGDLVEVVGL</sequence>
<evidence type="ECO:0000313" key="3">
    <source>
        <dbReference type="Proteomes" id="UP000076727"/>
    </source>
</evidence>
<dbReference type="EMBL" id="KV429078">
    <property type="protein sequence ID" value="KZT67274.1"/>
    <property type="molecule type" value="Genomic_DNA"/>
</dbReference>
<feature type="compositionally biased region" description="Basic and acidic residues" evidence="1">
    <location>
        <begin position="142"/>
        <end position="151"/>
    </location>
</feature>